<sequence length="40" mass="4510">MCLAIFATTLTTFMKLTHLGVQGTSSHNQNPRRGTIWKTF</sequence>
<reference evidence="1 2" key="1">
    <citation type="journal article" date="2018" name="Evol. Lett.">
        <title>Horizontal gene cluster transfer increased hallucinogenic mushroom diversity.</title>
        <authorList>
            <person name="Reynolds H.T."/>
            <person name="Vijayakumar V."/>
            <person name="Gluck-Thaler E."/>
            <person name="Korotkin H.B."/>
            <person name="Matheny P.B."/>
            <person name="Slot J.C."/>
        </authorList>
    </citation>
    <scope>NUCLEOTIDE SEQUENCE [LARGE SCALE GENOMIC DNA]</scope>
    <source>
        <strain evidence="1 2">2631</strain>
    </source>
</reference>
<dbReference type="Proteomes" id="UP000283269">
    <property type="component" value="Unassembled WGS sequence"/>
</dbReference>
<name>A0A409XRK9_PSICY</name>
<accession>A0A409XRK9</accession>
<dbReference type="InParanoid" id="A0A409XRK9"/>
<keyword evidence="2" id="KW-1185">Reference proteome</keyword>
<dbReference type="AlphaFoldDB" id="A0A409XRK9"/>
<gene>
    <name evidence="1" type="ORF">CVT25_004486</name>
</gene>
<evidence type="ECO:0000313" key="1">
    <source>
        <dbReference type="EMBL" id="PPQ93449.1"/>
    </source>
</evidence>
<organism evidence="1 2">
    <name type="scientific">Psilocybe cyanescens</name>
    <dbReference type="NCBI Taxonomy" id="93625"/>
    <lineage>
        <taxon>Eukaryota</taxon>
        <taxon>Fungi</taxon>
        <taxon>Dikarya</taxon>
        <taxon>Basidiomycota</taxon>
        <taxon>Agaricomycotina</taxon>
        <taxon>Agaricomycetes</taxon>
        <taxon>Agaricomycetidae</taxon>
        <taxon>Agaricales</taxon>
        <taxon>Agaricineae</taxon>
        <taxon>Strophariaceae</taxon>
        <taxon>Psilocybe</taxon>
    </lineage>
</organism>
<dbReference type="EMBL" id="NHYD01000752">
    <property type="protein sequence ID" value="PPQ93449.1"/>
    <property type="molecule type" value="Genomic_DNA"/>
</dbReference>
<protein>
    <submittedName>
        <fullName evidence="1">Uncharacterized protein</fullName>
    </submittedName>
</protein>
<proteinExistence type="predicted"/>
<evidence type="ECO:0000313" key="2">
    <source>
        <dbReference type="Proteomes" id="UP000283269"/>
    </source>
</evidence>
<comment type="caution">
    <text evidence="1">The sequence shown here is derived from an EMBL/GenBank/DDBJ whole genome shotgun (WGS) entry which is preliminary data.</text>
</comment>